<proteinExistence type="predicted"/>
<accession>A0AC61NFH2</accession>
<name>A0AC61NFH2_9BACT</name>
<dbReference type="Proteomes" id="UP000826212">
    <property type="component" value="Chromosome"/>
</dbReference>
<protein>
    <submittedName>
        <fullName evidence="1">Uncharacterized protein</fullName>
    </submittedName>
</protein>
<gene>
    <name evidence="1" type="ORF">K4L44_00245</name>
</gene>
<keyword evidence="2" id="KW-1185">Reference proteome</keyword>
<sequence length="231" mass="26836">MARRNRETLKKYFNKGKRPTEEHFADLIDSCENLVDDVYEQTRKVGLKVAPKVNSDEMIEFIKRMDDDEVVWSCRMQKKKLNISGISGSSTTFADISEDRNVPEMVTNNLIVSRGRIGNYAFGEVPADGQWHDIMTNLDGCHAYEIMAGATNKQKKYVMAHVIATTAFNKRNKIRYTQAMYRGWFRRIKVKFRRCGEHYNFSLAIKTQTNYGVGCTIKYNIACLWENHFME</sequence>
<evidence type="ECO:0000313" key="1">
    <source>
        <dbReference type="EMBL" id="QZE14369.1"/>
    </source>
</evidence>
<evidence type="ECO:0000313" key="2">
    <source>
        <dbReference type="Proteomes" id="UP000826212"/>
    </source>
</evidence>
<dbReference type="EMBL" id="CP081303">
    <property type="protein sequence ID" value="QZE14369.1"/>
    <property type="molecule type" value="Genomic_DNA"/>
</dbReference>
<reference evidence="1" key="1">
    <citation type="submission" date="2021-08" db="EMBL/GenBank/DDBJ databases">
        <title>Novel anaerobic bacterium isolated from sea squirt in East Sea, Republic of Korea.</title>
        <authorList>
            <person name="Nguyen T.H."/>
            <person name="Li Z."/>
            <person name="Lee Y.-J."/>
            <person name="Ko J."/>
            <person name="Kim S.-G."/>
        </authorList>
    </citation>
    <scope>NUCLEOTIDE SEQUENCE</scope>
    <source>
        <strain evidence="1">KCTC 25031</strain>
    </source>
</reference>
<organism evidence="1 2">
    <name type="scientific">Halosquirtibacter laminarini</name>
    <dbReference type="NCBI Taxonomy" id="3374600"/>
    <lineage>
        <taxon>Bacteria</taxon>
        <taxon>Pseudomonadati</taxon>
        <taxon>Bacteroidota</taxon>
        <taxon>Bacteroidia</taxon>
        <taxon>Marinilabiliales</taxon>
        <taxon>Prolixibacteraceae</taxon>
        <taxon>Halosquirtibacter</taxon>
    </lineage>
</organism>